<dbReference type="EMBL" id="CP074371">
    <property type="protein sequence ID" value="QVI22050.1"/>
    <property type="molecule type" value="Genomic_DNA"/>
</dbReference>
<dbReference type="Pfam" id="PF01047">
    <property type="entry name" value="MarR"/>
    <property type="match status" value="1"/>
</dbReference>
<evidence type="ECO:0000313" key="2">
    <source>
        <dbReference type="EMBL" id="QVI22050.1"/>
    </source>
</evidence>
<dbReference type="Proteomes" id="UP000683310">
    <property type="component" value="Chromosome"/>
</dbReference>
<dbReference type="InterPro" id="IPR036390">
    <property type="entry name" value="WH_DNA-bd_sf"/>
</dbReference>
<dbReference type="InterPro" id="IPR036388">
    <property type="entry name" value="WH-like_DNA-bd_sf"/>
</dbReference>
<name>A0ABX8CU77_9NOCA</name>
<dbReference type="PROSITE" id="PS50995">
    <property type="entry name" value="HTH_MARR_2"/>
    <property type="match status" value="1"/>
</dbReference>
<keyword evidence="3" id="KW-1185">Reference proteome</keyword>
<reference evidence="2 3" key="1">
    <citation type="submission" date="2021-04" db="EMBL/GenBank/DDBJ databases">
        <title>Nocardia tengchongensis.</title>
        <authorList>
            <person name="Zhuang k."/>
            <person name="Ran Y."/>
            <person name="Li W."/>
        </authorList>
    </citation>
    <scope>NUCLEOTIDE SEQUENCE [LARGE SCALE GENOMIC DNA]</scope>
    <source>
        <strain evidence="2 3">CFH S0057</strain>
    </source>
</reference>
<protein>
    <submittedName>
        <fullName evidence="2">MarR family transcriptional regulator</fullName>
    </submittedName>
</protein>
<sequence length="156" mass="17481">MDQPAQTPEKPTARVEFETMLLGRYTIAARYRRDGTRLDRSAYVLLSRLSAEGPMSIGQLTEAFGLDASTLNRQTAALLRTGLVDRIPDPVGGIARKFRITEAGEQAMKDEHLANTEGLDRVMVNWSADDVAAFANYLERFNTDIERLDGRPWPRP</sequence>
<feature type="domain" description="HTH marR-type" evidence="1">
    <location>
        <begin position="1"/>
        <end position="143"/>
    </location>
</feature>
<dbReference type="SUPFAM" id="SSF46785">
    <property type="entry name" value="Winged helix' DNA-binding domain"/>
    <property type="match status" value="1"/>
</dbReference>
<dbReference type="Gene3D" id="1.10.10.10">
    <property type="entry name" value="Winged helix-like DNA-binding domain superfamily/Winged helix DNA-binding domain"/>
    <property type="match status" value="1"/>
</dbReference>
<evidence type="ECO:0000259" key="1">
    <source>
        <dbReference type="PROSITE" id="PS50995"/>
    </source>
</evidence>
<gene>
    <name evidence="2" type="ORF">KHQ06_02525</name>
</gene>
<proteinExistence type="predicted"/>
<accession>A0ABX8CU77</accession>
<dbReference type="InterPro" id="IPR000835">
    <property type="entry name" value="HTH_MarR-typ"/>
</dbReference>
<evidence type="ECO:0000313" key="3">
    <source>
        <dbReference type="Proteomes" id="UP000683310"/>
    </source>
</evidence>
<dbReference type="SMART" id="SM00347">
    <property type="entry name" value="HTH_MARR"/>
    <property type="match status" value="1"/>
</dbReference>
<organism evidence="2 3">
    <name type="scientific">Nocardia tengchongensis</name>
    <dbReference type="NCBI Taxonomy" id="2055889"/>
    <lineage>
        <taxon>Bacteria</taxon>
        <taxon>Bacillati</taxon>
        <taxon>Actinomycetota</taxon>
        <taxon>Actinomycetes</taxon>
        <taxon>Mycobacteriales</taxon>
        <taxon>Nocardiaceae</taxon>
        <taxon>Nocardia</taxon>
    </lineage>
</organism>